<evidence type="ECO:0008006" key="6">
    <source>
        <dbReference type="Google" id="ProtNLM"/>
    </source>
</evidence>
<dbReference type="Proteomes" id="UP000663891">
    <property type="component" value="Unassembled WGS sequence"/>
</dbReference>
<evidence type="ECO:0000313" key="5">
    <source>
        <dbReference type="Proteomes" id="UP000663891"/>
    </source>
</evidence>
<accession>A0A814AQS0</accession>
<proteinExistence type="predicted"/>
<comment type="caution">
    <text evidence="3">The sequence shown here is derived from an EMBL/GenBank/DDBJ whole genome shotgun (WGS) entry which is preliminary data.</text>
</comment>
<feature type="region of interest" description="Disordered" evidence="1">
    <location>
        <begin position="81"/>
        <end position="155"/>
    </location>
</feature>
<feature type="compositionally biased region" description="Polar residues" evidence="1">
    <location>
        <begin position="125"/>
        <end position="144"/>
    </location>
</feature>
<keyword evidence="2" id="KW-0472">Membrane</keyword>
<evidence type="ECO:0000313" key="4">
    <source>
        <dbReference type="EMBL" id="CAF3478067.1"/>
    </source>
</evidence>
<evidence type="ECO:0000256" key="1">
    <source>
        <dbReference type="SAM" id="MobiDB-lite"/>
    </source>
</evidence>
<dbReference type="AlphaFoldDB" id="A0A814AQS0"/>
<dbReference type="Proteomes" id="UP000663881">
    <property type="component" value="Unassembled WGS sequence"/>
</dbReference>
<evidence type="ECO:0000313" key="3">
    <source>
        <dbReference type="EMBL" id="CAF0918297.1"/>
    </source>
</evidence>
<evidence type="ECO:0000256" key="2">
    <source>
        <dbReference type="SAM" id="Phobius"/>
    </source>
</evidence>
<sequence length="155" mass="18241">MDDDVTIEDEIDSNDRILSESENKLDSTKWSFLYQIFIQQWTILLFILILTIIWVYFKRNRRENTNLSDDSFNRYEHMERIRQRQQKEYEEQAVRRAEEKKAKIEALKSTTDEKSSRLKYRSNDHNPLTGQSTRSEGGSCSWRPSSKRGPGGAGG</sequence>
<reference evidence="3" key="1">
    <citation type="submission" date="2021-02" db="EMBL/GenBank/DDBJ databases">
        <authorList>
            <person name="Nowell W R."/>
        </authorList>
    </citation>
    <scope>NUCLEOTIDE SEQUENCE</scope>
</reference>
<feature type="transmembrane region" description="Helical" evidence="2">
    <location>
        <begin position="32"/>
        <end position="57"/>
    </location>
</feature>
<organism evidence="3 5">
    <name type="scientific">Adineta steineri</name>
    <dbReference type="NCBI Taxonomy" id="433720"/>
    <lineage>
        <taxon>Eukaryota</taxon>
        <taxon>Metazoa</taxon>
        <taxon>Spiralia</taxon>
        <taxon>Gnathifera</taxon>
        <taxon>Rotifera</taxon>
        <taxon>Eurotatoria</taxon>
        <taxon>Bdelloidea</taxon>
        <taxon>Adinetida</taxon>
        <taxon>Adinetidae</taxon>
        <taxon>Adineta</taxon>
    </lineage>
</organism>
<dbReference type="OrthoDB" id="10035297at2759"/>
<gene>
    <name evidence="4" type="ORF">OKA104_LOCUS142</name>
    <name evidence="3" type="ORF">VCS650_LOCUS10228</name>
</gene>
<keyword evidence="2" id="KW-0812">Transmembrane</keyword>
<name>A0A814AQS0_9BILA</name>
<protein>
    <recommendedName>
        <fullName evidence="6">Selenoprotein S</fullName>
    </recommendedName>
</protein>
<dbReference type="EMBL" id="CAJNON010000073">
    <property type="protein sequence ID" value="CAF0918297.1"/>
    <property type="molecule type" value="Genomic_DNA"/>
</dbReference>
<feature type="compositionally biased region" description="Basic and acidic residues" evidence="1">
    <location>
        <begin position="81"/>
        <end position="124"/>
    </location>
</feature>
<dbReference type="EMBL" id="CAJOAY010000003">
    <property type="protein sequence ID" value="CAF3478067.1"/>
    <property type="molecule type" value="Genomic_DNA"/>
</dbReference>
<keyword evidence="2" id="KW-1133">Transmembrane helix</keyword>